<dbReference type="OrthoDB" id="8863409at2759"/>
<dbReference type="InterPro" id="IPR000276">
    <property type="entry name" value="GPCR_Rhodpsn"/>
</dbReference>
<evidence type="ECO:0000313" key="12">
    <source>
        <dbReference type="RefSeq" id="XP_012695790.2"/>
    </source>
</evidence>
<dbReference type="RefSeq" id="XP_012695790.2">
    <property type="nucleotide sequence ID" value="XM_012840336.2"/>
</dbReference>
<dbReference type="FunFam" id="1.20.1070.10:FF:000390">
    <property type="entry name" value="Novopsin-1"/>
    <property type="match status" value="1"/>
</dbReference>
<evidence type="ECO:0000256" key="8">
    <source>
        <dbReference type="SAM" id="MobiDB-lite"/>
    </source>
</evidence>
<gene>
    <name evidence="12" type="primary">LOC105911521</name>
</gene>
<evidence type="ECO:0000256" key="2">
    <source>
        <dbReference type="ARBA" id="ARBA00022692"/>
    </source>
</evidence>
<keyword evidence="7" id="KW-0807">Transducer</keyword>
<dbReference type="SUPFAM" id="SSF81321">
    <property type="entry name" value="Family A G protein-coupled receptor-like"/>
    <property type="match status" value="1"/>
</dbReference>
<reference evidence="12" key="1">
    <citation type="submission" date="2025-08" db="UniProtKB">
        <authorList>
            <consortium name="RefSeq"/>
        </authorList>
    </citation>
    <scope>IDENTIFICATION</scope>
</reference>
<evidence type="ECO:0000256" key="6">
    <source>
        <dbReference type="ARBA" id="ARBA00023170"/>
    </source>
</evidence>
<feature type="transmembrane region" description="Helical" evidence="9">
    <location>
        <begin position="170"/>
        <end position="191"/>
    </location>
</feature>
<dbReference type="GO" id="GO:0004930">
    <property type="term" value="F:G protein-coupled receptor activity"/>
    <property type="evidence" value="ECO:0007669"/>
    <property type="project" value="UniProtKB-KW"/>
</dbReference>
<proteinExistence type="predicted"/>
<dbReference type="PROSITE" id="PS50262">
    <property type="entry name" value="G_PROTEIN_RECEP_F1_2"/>
    <property type="match status" value="1"/>
</dbReference>
<evidence type="ECO:0000313" key="11">
    <source>
        <dbReference type="Proteomes" id="UP000515152"/>
    </source>
</evidence>
<feature type="compositionally biased region" description="Acidic residues" evidence="8">
    <location>
        <begin position="425"/>
        <end position="434"/>
    </location>
</feature>
<keyword evidence="2 9" id="KW-0812">Transmembrane</keyword>
<evidence type="ECO:0000256" key="7">
    <source>
        <dbReference type="ARBA" id="ARBA00023224"/>
    </source>
</evidence>
<dbReference type="KEGG" id="char:105911521"/>
<feature type="domain" description="G-protein coupled receptors family 1 profile" evidence="10">
    <location>
        <begin position="67"/>
        <end position="324"/>
    </location>
</feature>
<name>A0A6P3WDC3_CLUHA</name>
<dbReference type="PRINTS" id="PR00237">
    <property type="entry name" value="GPCRRHODOPSN"/>
</dbReference>
<dbReference type="PANTHER" id="PTHR24240">
    <property type="entry name" value="OPSIN"/>
    <property type="match status" value="1"/>
</dbReference>
<dbReference type="Proteomes" id="UP000515152">
    <property type="component" value="Chromosome 13"/>
</dbReference>
<organism evidence="11 12">
    <name type="scientific">Clupea harengus</name>
    <name type="common">Atlantic herring</name>
    <dbReference type="NCBI Taxonomy" id="7950"/>
    <lineage>
        <taxon>Eukaryota</taxon>
        <taxon>Metazoa</taxon>
        <taxon>Chordata</taxon>
        <taxon>Craniata</taxon>
        <taxon>Vertebrata</taxon>
        <taxon>Euteleostomi</taxon>
        <taxon>Actinopterygii</taxon>
        <taxon>Neopterygii</taxon>
        <taxon>Teleostei</taxon>
        <taxon>Clupei</taxon>
        <taxon>Clupeiformes</taxon>
        <taxon>Clupeoidei</taxon>
        <taxon>Clupeidae</taxon>
        <taxon>Clupea</taxon>
    </lineage>
</organism>
<keyword evidence="4" id="KW-0297">G-protein coupled receptor</keyword>
<keyword evidence="6" id="KW-0675">Receptor</keyword>
<feature type="transmembrane region" description="Helical" evidence="9">
    <location>
        <begin position="273"/>
        <end position="295"/>
    </location>
</feature>
<feature type="transmembrane region" description="Helical" evidence="9">
    <location>
        <begin position="220"/>
        <end position="243"/>
    </location>
</feature>
<evidence type="ECO:0000256" key="5">
    <source>
        <dbReference type="ARBA" id="ARBA00023136"/>
    </source>
</evidence>
<feature type="transmembrane region" description="Helical" evidence="9">
    <location>
        <begin position="87"/>
        <end position="104"/>
    </location>
</feature>
<evidence type="ECO:0000256" key="9">
    <source>
        <dbReference type="SAM" id="Phobius"/>
    </source>
</evidence>
<dbReference type="Pfam" id="PF00001">
    <property type="entry name" value="7tm_1"/>
    <property type="match status" value="1"/>
</dbReference>
<feature type="transmembrane region" description="Helical" evidence="9">
    <location>
        <begin position="124"/>
        <end position="149"/>
    </location>
</feature>
<dbReference type="AlphaFoldDB" id="A0A6P3WDC3"/>
<sequence>MNSFITRNGADFSMTVEIPVEIPVKIVNIPWRNNNLTTVETEPPLSEQAELVIGVYLLVIGWLSWFGNSVVIFVLYKQRASLQPTDFLTLNLAISDACMSVFGYSRGIIEIFNVFRDDGFIIKWIWTCQVDGFFTLLFGLASINALTVISVTRYIKGCHPNRAYCIRTSTINVSIMCAWAGAFFWAMVPLIGWGSYTDHGYGTCEIDWNKANYSTIYKSYIISILFSCFFVPVLIMLFSYASIINVLKTSNAMCADGYLTEQHRKAERDVTRVSIVICTAFTMAWTPYAVVSMWSAWGYQVPNITSILTRMFAKSASFYNPLIYFAMSGKFRRDVRTLLPCARENKDKVRLRSFNALRPKDGATTIPTAIPTATAGQFYYHQGETKYALGQLLDNHLPTRLQDPQHTPPPINREINCVPSPAEPETAEYEIDRL</sequence>
<feature type="region of interest" description="Disordered" evidence="8">
    <location>
        <begin position="398"/>
        <end position="434"/>
    </location>
</feature>
<comment type="subcellular location">
    <subcellularLocation>
        <location evidence="1">Membrane</location>
        <topology evidence="1">Multi-pass membrane protein</topology>
    </subcellularLocation>
</comment>
<evidence type="ECO:0000256" key="3">
    <source>
        <dbReference type="ARBA" id="ARBA00022989"/>
    </source>
</evidence>
<dbReference type="Gene3D" id="1.20.1070.10">
    <property type="entry name" value="Rhodopsin 7-helix transmembrane proteins"/>
    <property type="match status" value="1"/>
</dbReference>
<dbReference type="CDD" id="cd15074">
    <property type="entry name" value="7tmA_Opsin5_neuropsin"/>
    <property type="match status" value="1"/>
</dbReference>
<feature type="transmembrane region" description="Helical" evidence="9">
    <location>
        <begin position="53"/>
        <end position="75"/>
    </location>
</feature>
<feature type="transmembrane region" description="Helical" evidence="9">
    <location>
        <begin position="307"/>
        <end position="327"/>
    </location>
</feature>
<accession>A0A6P3WDC3</accession>
<evidence type="ECO:0000256" key="4">
    <source>
        <dbReference type="ARBA" id="ARBA00023040"/>
    </source>
</evidence>
<evidence type="ECO:0000256" key="1">
    <source>
        <dbReference type="ARBA" id="ARBA00004141"/>
    </source>
</evidence>
<keyword evidence="3 9" id="KW-1133">Transmembrane helix</keyword>
<dbReference type="GeneID" id="105911521"/>
<dbReference type="InterPro" id="IPR017452">
    <property type="entry name" value="GPCR_Rhodpsn_7TM"/>
</dbReference>
<dbReference type="InterPro" id="IPR050125">
    <property type="entry name" value="GPCR_opsins"/>
</dbReference>
<keyword evidence="5 9" id="KW-0472">Membrane</keyword>
<dbReference type="GO" id="GO:0016020">
    <property type="term" value="C:membrane"/>
    <property type="evidence" value="ECO:0007669"/>
    <property type="project" value="UniProtKB-SubCell"/>
</dbReference>
<protein>
    <submittedName>
        <fullName evidence="12">Opsin-5-like</fullName>
    </submittedName>
</protein>
<keyword evidence="11" id="KW-1185">Reference proteome</keyword>
<evidence type="ECO:0000259" key="10">
    <source>
        <dbReference type="PROSITE" id="PS50262"/>
    </source>
</evidence>